<dbReference type="AlphaFoldDB" id="A0AAN7Q1H5"/>
<dbReference type="PANTHER" id="PTHR47526:SF4">
    <property type="entry name" value="SWIM-TYPE DOMAIN-CONTAINING PROTEIN"/>
    <property type="match status" value="1"/>
</dbReference>
<name>A0AAN7Q1H5_9COLE</name>
<dbReference type="Proteomes" id="UP001353858">
    <property type="component" value="Unassembled WGS sequence"/>
</dbReference>
<keyword evidence="1" id="KW-0862">Zinc</keyword>
<protein>
    <recommendedName>
        <fullName evidence="2">SWIM-type domain-containing protein</fullName>
    </recommendedName>
</protein>
<dbReference type="EMBL" id="JARPUR010000002">
    <property type="protein sequence ID" value="KAK4882277.1"/>
    <property type="molecule type" value="Genomic_DNA"/>
</dbReference>
<dbReference type="PROSITE" id="PS50966">
    <property type="entry name" value="ZF_SWIM"/>
    <property type="match status" value="1"/>
</dbReference>
<comment type="caution">
    <text evidence="3">The sequence shown here is derived from an EMBL/GenBank/DDBJ whole genome shotgun (WGS) entry which is preliminary data.</text>
</comment>
<evidence type="ECO:0000256" key="1">
    <source>
        <dbReference type="PROSITE-ProRule" id="PRU00325"/>
    </source>
</evidence>
<proteinExistence type="predicted"/>
<gene>
    <name evidence="3" type="ORF">RN001_005596</name>
</gene>
<evidence type="ECO:0000313" key="3">
    <source>
        <dbReference type="EMBL" id="KAK4882277.1"/>
    </source>
</evidence>
<reference evidence="4" key="1">
    <citation type="submission" date="2023-01" db="EMBL/GenBank/DDBJ databases">
        <title>Key to firefly adult light organ development and bioluminescence: homeobox transcription factors regulate luciferase expression and transportation to peroxisome.</title>
        <authorList>
            <person name="Fu X."/>
        </authorList>
    </citation>
    <scope>NUCLEOTIDE SEQUENCE [LARGE SCALE GENOMIC DNA]</scope>
</reference>
<keyword evidence="4" id="KW-1185">Reference proteome</keyword>
<accession>A0AAN7Q1H5</accession>
<organism evidence="3 4">
    <name type="scientific">Aquatica leii</name>
    <dbReference type="NCBI Taxonomy" id="1421715"/>
    <lineage>
        <taxon>Eukaryota</taxon>
        <taxon>Metazoa</taxon>
        <taxon>Ecdysozoa</taxon>
        <taxon>Arthropoda</taxon>
        <taxon>Hexapoda</taxon>
        <taxon>Insecta</taxon>
        <taxon>Pterygota</taxon>
        <taxon>Neoptera</taxon>
        <taxon>Endopterygota</taxon>
        <taxon>Coleoptera</taxon>
        <taxon>Polyphaga</taxon>
        <taxon>Elateriformia</taxon>
        <taxon>Elateroidea</taxon>
        <taxon>Lampyridae</taxon>
        <taxon>Luciolinae</taxon>
        <taxon>Aquatica</taxon>
    </lineage>
</organism>
<dbReference type="PANTHER" id="PTHR47526">
    <property type="entry name" value="ATP-DEPENDENT DNA HELICASE"/>
    <property type="match status" value="1"/>
</dbReference>
<sequence>MMFFLGTVLHSEKLNEAPLKPWCVINQSGDIVGAHCVCKAGLGEVCSHVAAVLYSLIDGIPEEESVTDRLSYWTAPGKKEIHKAIGEMDFTSPKVLWKLKQKTDEMIKIDISAVQPTHSAHHCNRDAAINFLKKYKEAECYSALYSILKPFCETQIDPESGRLWVI</sequence>
<evidence type="ECO:0000313" key="4">
    <source>
        <dbReference type="Proteomes" id="UP001353858"/>
    </source>
</evidence>
<evidence type="ECO:0000259" key="2">
    <source>
        <dbReference type="PROSITE" id="PS50966"/>
    </source>
</evidence>
<feature type="domain" description="SWIM-type" evidence="2">
    <location>
        <begin position="21"/>
        <end position="57"/>
    </location>
</feature>
<keyword evidence="1" id="KW-0479">Metal-binding</keyword>
<dbReference type="GO" id="GO:0008270">
    <property type="term" value="F:zinc ion binding"/>
    <property type="evidence" value="ECO:0007669"/>
    <property type="project" value="UniProtKB-KW"/>
</dbReference>
<dbReference type="InterPro" id="IPR007527">
    <property type="entry name" value="Znf_SWIM"/>
</dbReference>
<keyword evidence="1" id="KW-0863">Zinc-finger</keyword>